<dbReference type="EMBL" id="JAWZYT010001776">
    <property type="protein sequence ID" value="KAK4309246.1"/>
    <property type="molecule type" value="Genomic_DNA"/>
</dbReference>
<protein>
    <submittedName>
        <fullName evidence="2">Uncharacterized protein</fullName>
    </submittedName>
</protein>
<proteinExistence type="predicted"/>
<dbReference type="AlphaFoldDB" id="A0AAE1U612"/>
<evidence type="ECO:0000256" key="1">
    <source>
        <dbReference type="SAM" id="MobiDB-lite"/>
    </source>
</evidence>
<evidence type="ECO:0000313" key="3">
    <source>
        <dbReference type="Proteomes" id="UP001292094"/>
    </source>
</evidence>
<feature type="region of interest" description="Disordered" evidence="1">
    <location>
        <begin position="1"/>
        <end position="69"/>
    </location>
</feature>
<sequence length="69" mass="7868">MELWGRGGWQRYTEEGEGGSKKKLVGDTRFGRATTHDEERAREERSQGIGGEAKNTGRRWAGTEEDTRR</sequence>
<keyword evidence="3" id="KW-1185">Reference proteome</keyword>
<comment type="caution">
    <text evidence="2">The sequence shown here is derived from an EMBL/GenBank/DDBJ whole genome shotgun (WGS) entry which is preliminary data.</text>
</comment>
<reference evidence="2" key="1">
    <citation type="submission" date="2023-11" db="EMBL/GenBank/DDBJ databases">
        <title>Genome assemblies of two species of porcelain crab, Petrolisthes cinctipes and Petrolisthes manimaculis (Anomura: Porcellanidae).</title>
        <authorList>
            <person name="Angst P."/>
        </authorList>
    </citation>
    <scope>NUCLEOTIDE SEQUENCE</scope>
    <source>
        <strain evidence="2">PB745_02</strain>
        <tissue evidence="2">Gill</tissue>
    </source>
</reference>
<evidence type="ECO:0000313" key="2">
    <source>
        <dbReference type="EMBL" id="KAK4309246.1"/>
    </source>
</evidence>
<gene>
    <name evidence="2" type="ORF">Pmani_019114</name>
</gene>
<feature type="compositionally biased region" description="Basic and acidic residues" evidence="1">
    <location>
        <begin position="12"/>
        <end position="46"/>
    </location>
</feature>
<organism evidence="2 3">
    <name type="scientific">Petrolisthes manimaculis</name>
    <dbReference type="NCBI Taxonomy" id="1843537"/>
    <lineage>
        <taxon>Eukaryota</taxon>
        <taxon>Metazoa</taxon>
        <taxon>Ecdysozoa</taxon>
        <taxon>Arthropoda</taxon>
        <taxon>Crustacea</taxon>
        <taxon>Multicrustacea</taxon>
        <taxon>Malacostraca</taxon>
        <taxon>Eumalacostraca</taxon>
        <taxon>Eucarida</taxon>
        <taxon>Decapoda</taxon>
        <taxon>Pleocyemata</taxon>
        <taxon>Anomura</taxon>
        <taxon>Galatheoidea</taxon>
        <taxon>Porcellanidae</taxon>
        <taxon>Petrolisthes</taxon>
    </lineage>
</organism>
<name>A0AAE1U612_9EUCA</name>
<dbReference type="Proteomes" id="UP001292094">
    <property type="component" value="Unassembled WGS sequence"/>
</dbReference>
<accession>A0AAE1U612</accession>